<gene>
    <name evidence="1" type="ORF">HBF25_16415</name>
</gene>
<organism evidence="1 2">
    <name type="scientific">Luteibacter anthropi</name>
    <dbReference type="NCBI Taxonomy" id="564369"/>
    <lineage>
        <taxon>Bacteria</taxon>
        <taxon>Pseudomonadati</taxon>
        <taxon>Pseudomonadota</taxon>
        <taxon>Gammaproteobacteria</taxon>
        <taxon>Lysobacterales</taxon>
        <taxon>Rhodanobacteraceae</taxon>
        <taxon>Luteibacter</taxon>
    </lineage>
</organism>
<reference evidence="1 2" key="1">
    <citation type="submission" date="2020-03" db="EMBL/GenBank/DDBJ databases">
        <authorList>
            <person name="Lai Q."/>
        </authorList>
    </citation>
    <scope>NUCLEOTIDE SEQUENCE [LARGE SCALE GENOMIC DNA]</scope>
    <source>
        <strain evidence="1 2">CCUG 25036</strain>
    </source>
</reference>
<protein>
    <submittedName>
        <fullName evidence="1">Uncharacterized protein</fullName>
    </submittedName>
</protein>
<proteinExistence type="predicted"/>
<keyword evidence="2" id="KW-1185">Reference proteome</keyword>
<sequence length="151" mass="17151">MQMDQCWLNHYDENFTTAENIGHGMVATRYTRWTGTQDDCLALTHDAGEATQLVAKLDDQGSLDMLMELGEGECQFVLQYSSEGLEQDAELVAFYRNHQRGPVVTIRRGVRDGVLVCPFPDEPPHDPLANEIRFEKLRGKLVIRRVSIVSR</sequence>
<dbReference type="RefSeq" id="WP_166950274.1">
    <property type="nucleotide sequence ID" value="NZ_CP077072.1"/>
</dbReference>
<evidence type="ECO:0000313" key="1">
    <source>
        <dbReference type="EMBL" id="NII07968.1"/>
    </source>
</evidence>
<dbReference type="EMBL" id="JAARLZ010000009">
    <property type="protein sequence ID" value="NII07968.1"/>
    <property type="molecule type" value="Genomic_DNA"/>
</dbReference>
<accession>A0A7X5ZJH3</accession>
<dbReference type="Proteomes" id="UP000490980">
    <property type="component" value="Unassembled WGS sequence"/>
</dbReference>
<dbReference type="AlphaFoldDB" id="A0A7X5ZJH3"/>
<comment type="caution">
    <text evidence="1">The sequence shown here is derived from an EMBL/GenBank/DDBJ whole genome shotgun (WGS) entry which is preliminary data.</text>
</comment>
<evidence type="ECO:0000313" key="2">
    <source>
        <dbReference type="Proteomes" id="UP000490980"/>
    </source>
</evidence>
<name>A0A7X5ZJH3_9GAMM</name>